<dbReference type="AlphaFoldDB" id="A0A401YYY2"/>
<comment type="caution">
    <text evidence="1">The sequence shown here is derived from an EMBL/GenBank/DDBJ whole genome shotgun (WGS) entry which is preliminary data.</text>
</comment>
<name>A0A401YYY2_9ACTN</name>
<dbReference type="RefSeq" id="WP_126641612.1">
    <property type="nucleotide sequence ID" value="NZ_BIFH01000035.1"/>
</dbReference>
<dbReference type="EMBL" id="BIFH01000035">
    <property type="protein sequence ID" value="GCD99842.1"/>
    <property type="molecule type" value="Genomic_DNA"/>
</dbReference>
<evidence type="ECO:0000313" key="2">
    <source>
        <dbReference type="Proteomes" id="UP000286931"/>
    </source>
</evidence>
<organism evidence="1 2">
    <name type="scientific">Embleya hyalina</name>
    <dbReference type="NCBI Taxonomy" id="516124"/>
    <lineage>
        <taxon>Bacteria</taxon>
        <taxon>Bacillati</taxon>
        <taxon>Actinomycetota</taxon>
        <taxon>Actinomycetes</taxon>
        <taxon>Kitasatosporales</taxon>
        <taxon>Streptomycetaceae</taxon>
        <taxon>Embleya</taxon>
    </lineage>
</organism>
<dbReference type="OrthoDB" id="4125136at2"/>
<sequence>MTNWEHINSIAAKVGREVAGKWPCVEAEDVHQEVMAHLVEHETRLSEHLADDDMVRKIAWVEGKRYASRERNAADLLDDQYYYTPSEARAAVVSFMYTDSEIGDMIGRKDDLSRCRITDNLVSARIDASIALATLNDGYRDVLMRVYARGLPPADDAERKRANRAIDALALAMNRTSRAGRRA</sequence>
<proteinExistence type="predicted"/>
<gene>
    <name evidence="1" type="ORF">EHYA_07564</name>
</gene>
<reference evidence="1 2" key="1">
    <citation type="submission" date="2018-12" db="EMBL/GenBank/DDBJ databases">
        <title>Draft genome sequence of Embleya hyalina NBRC 13850T.</title>
        <authorList>
            <person name="Komaki H."/>
            <person name="Hosoyama A."/>
            <person name="Kimura A."/>
            <person name="Ichikawa N."/>
            <person name="Tamura T."/>
        </authorList>
    </citation>
    <scope>NUCLEOTIDE SEQUENCE [LARGE SCALE GENOMIC DNA]</scope>
    <source>
        <strain evidence="1 2">NBRC 13850</strain>
    </source>
</reference>
<keyword evidence="2" id="KW-1185">Reference proteome</keyword>
<dbReference type="Proteomes" id="UP000286931">
    <property type="component" value="Unassembled WGS sequence"/>
</dbReference>
<evidence type="ECO:0000313" key="1">
    <source>
        <dbReference type="EMBL" id="GCD99842.1"/>
    </source>
</evidence>
<protein>
    <submittedName>
        <fullName evidence="1">Uncharacterized protein</fullName>
    </submittedName>
</protein>
<accession>A0A401YYY2</accession>